<evidence type="ECO:0000256" key="2">
    <source>
        <dbReference type="SAM" id="SignalP"/>
    </source>
</evidence>
<proteinExistence type="predicted"/>
<comment type="caution">
    <text evidence="3">The sequence shown here is derived from an EMBL/GenBank/DDBJ whole genome shotgun (WGS) entry which is preliminary data.</text>
</comment>
<accession>A0A850CHG5</accession>
<keyword evidence="1" id="KW-0175">Coiled coil</keyword>
<dbReference type="Proteomes" id="UP000574690">
    <property type="component" value="Unassembled WGS sequence"/>
</dbReference>
<feature type="coiled-coil region" evidence="1">
    <location>
        <begin position="30"/>
        <end position="64"/>
    </location>
</feature>
<protein>
    <submittedName>
        <fullName evidence="3">Uncharacterized protein</fullName>
    </submittedName>
</protein>
<gene>
    <name evidence="3" type="ORF">HOQ43_22490</name>
</gene>
<sequence>MRRIGWLLAALLFTAGTASSPAFGVSQSDLDEVDRQKAEMAAELEDASDEVRAAGAVLAETEARLPGAQHDV</sequence>
<name>A0A850CHG5_9ACTN</name>
<dbReference type="AlphaFoldDB" id="A0A850CHG5"/>
<feature type="non-terminal residue" evidence="3">
    <location>
        <position position="72"/>
    </location>
</feature>
<evidence type="ECO:0000256" key="1">
    <source>
        <dbReference type="SAM" id="Coils"/>
    </source>
</evidence>
<feature type="chain" id="PRO_5032300262" evidence="2">
    <location>
        <begin position="25"/>
        <end position="72"/>
    </location>
</feature>
<reference evidence="3 4" key="1">
    <citation type="submission" date="2020-05" db="EMBL/GenBank/DDBJ databases">
        <title>DNA-SIP metagenomic assembled genomes.</title>
        <authorList>
            <person name="Yu J."/>
        </authorList>
    </citation>
    <scope>NUCLEOTIDE SEQUENCE [LARGE SCALE GENOMIC DNA]</scope>
    <source>
        <strain evidence="3">Bin5.27</strain>
    </source>
</reference>
<organism evidence="3 4">
    <name type="scientific">Glycomyces artemisiae</name>
    <dbReference type="NCBI Taxonomy" id="1076443"/>
    <lineage>
        <taxon>Bacteria</taxon>
        <taxon>Bacillati</taxon>
        <taxon>Actinomycetota</taxon>
        <taxon>Actinomycetes</taxon>
        <taxon>Glycomycetales</taxon>
        <taxon>Glycomycetaceae</taxon>
        <taxon>Glycomyces</taxon>
    </lineage>
</organism>
<keyword evidence="2" id="KW-0732">Signal</keyword>
<dbReference type="EMBL" id="JABFXE010000931">
    <property type="protein sequence ID" value="NUQ91221.1"/>
    <property type="molecule type" value="Genomic_DNA"/>
</dbReference>
<feature type="signal peptide" evidence="2">
    <location>
        <begin position="1"/>
        <end position="24"/>
    </location>
</feature>
<evidence type="ECO:0000313" key="3">
    <source>
        <dbReference type="EMBL" id="NUQ91221.1"/>
    </source>
</evidence>
<evidence type="ECO:0000313" key="4">
    <source>
        <dbReference type="Proteomes" id="UP000574690"/>
    </source>
</evidence>